<dbReference type="SUPFAM" id="SSF55961">
    <property type="entry name" value="Bet v1-like"/>
    <property type="match status" value="1"/>
</dbReference>
<dbReference type="Proteomes" id="UP000286921">
    <property type="component" value="Unassembled WGS sequence"/>
</dbReference>
<dbReference type="AlphaFoldDB" id="A0A401L2S1"/>
<dbReference type="EMBL" id="BDHI01000022">
    <property type="protein sequence ID" value="GCB25815.1"/>
    <property type="molecule type" value="Genomic_DNA"/>
</dbReference>
<dbReference type="Gene3D" id="3.30.530.20">
    <property type="match status" value="1"/>
</dbReference>
<reference evidence="1 2" key="1">
    <citation type="submission" date="2016-09" db="EMBL/GenBank/DDBJ databases">
        <title>Aspergillus awamori IFM 58123T.</title>
        <authorList>
            <person name="Kusuya Y."/>
            <person name="Shimizu M."/>
            <person name="Takahashi H."/>
            <person name="Yaguchi T."/>
        </authorList>
    </citation>
    <scope>NUCLEOTIDE SEQUENCE [LARGE SCALE GENOMIC DNA]</scope>
    <source>
        <strain evidence="1 2">IFM 58123</strain>
    </source>
</reference>
<comment type="caution">
    <text evidence="1">The sequence shown here is derived from an EMBL/GenBank/DDBJ whole genome shotgun (WGS) entry which is preliminary data.</text>
</comment>
<proteinExistence type="predicted"/>
<name>A0A401L2S1_ASPAW</name>
<accession>A0A401L2S1</accession>
<protein>
    <submittedName>
        <fullName evidence="1">Uncharacterized protein</fullName>
    </submittedName>
</protein>
<keyword evidence="2" id="KW-1185">Reference proteome</keyword>
<sequence>MPTPGEIRRMSVDLPKEDTYIVTSAIIIDAPLDFVWDNLPKNIDFSQVMQPYRWLPGARSWETSENFNETGSNIKYTMTDNSKVEEIVIKRDASSHHYVYACLPPITGFDFWQGNLFYKDAGNGKTTVVWRYWLKPNDNFLSKIVVARLLKLFIWKGYTAKVASGLFSANPKGKGFSKIIIPPTHLAARTDALLHFVAPQLIDRLSVPSNMATVQWCKV</sequence>
<evidence type="ECO:0000313" key="2">
    <source>
        <dbReference type="Proteomes" id="UP000286921"/>
    </source>
</evidence>
<dbReference type="InterPro" id="IPR023393">
    <property type="entry name" value="START-like_dom_sf"/>
</dbReference>
<evidence type="ECO:0000313" key="1">
    <source>
        <dbReference type="EMBL" id="GCB25815.1"/>
    </source>
</evidence>
<gene>
    <name evidence="1" type="ORF">AAWM_08700</name>
</gene>
<organism evidence="1 2">
    <name type="scientific">Aspergillus awamori</name>
    <name type="common">Black koji mold</name>
    <dbReference type="NCBI Taxonomy" id="105351"/>
    <lineage>
        <taxon>Eukaryota</taxon>
        <taxon>Fungi</taxon>
        <taxon>Dikarya</taxon>
        <taxon>Ascomycota</taxon>
        <taxon>Pezizomycotina</taxon>
        <taxon>Eurotiomycetes</taxon>
        <taxon>Eurotiomycetidae</taxon>
        <taxon>Eurotiales</taxon>
        <taxon>Aspergillaceae</taxon>
        <taxon>Aspergillus</taxon>
    </lineage>
</organism>